<evidence type="ECO:0000256" key="1">
    <source>
        <dbReference type="SAM" id="SignalP"/>
    </source>
</evidence>
<gene>
    <name evidence="2" type="ORF">FOZ63_005490</name>
</gene>
<dbReference type="EMBL" id="JABANO010008707">
    <property type="protein sequence ID" value="KAF4748092.1"/>
    <property type="molecule type" value="Genomic_DNA"/>
</dbReference>
<dbReference type="AlphaFoldDB" id="A0A7J6TTY9"/>
<reference evidence="2 3" key="1">
    <citation type="submission" date="2020-04" db="EMBL/GenBank/DDBJ databases">
        <title>Perkinsus olseni comparative genomics.</title>
        <authorList>
            <person name="Bogema D.R."/>
        </authorList>
    </citation>
    <scope>NUCLEOTIDE SEQUENCE [LARGE SCALE GENOMIC DNA]</scope>
    <source>
        <strain evidence="2 3">ATCC PRA-207</strain>
    </source>
</reference>
<keyword evidence="1" id="KW-0732">Signal</keyword>
<feature type="signal peptide" evidence="1">
    <location>
        <begin position="1"/>
        <end position="20"/>
    </location>
</feature>
<comment type="caution">
    <text evidence="2">The sequence shown here is derived from an EMBL/GenBank/DDBJ whole genome shotgun (WGS) entry which is preliminary data.</text>
</comment>
<keyword evidence="3" id="KW-1185">Reference proteome</keyword>
<accession>A0A7J6TTY9</accession>
<dbReference type="Proteomes" id="UP000553632">
    <property type="component" value="Unassembled WGS sequence"/>
</dbReference>
<evidence type="ECO:0000313" key="2">
    <source>
        <dbReference type="EMBL" id="KAF4748092.1"/>
    </source>
</evidence>
<organism evidence="2 3">
    <name type="scientific">Perkinsus olseni</name>
    <name type="common">Perkinsus atlanticus</name>
    <dbReference type="NCBI Taxonomy" id="32597"/>
    <lineage>
        <taxon>Eukaryota</taxon>
        <taxon>Sar</taxon>
        <taxon>Alveolata</taxon>
        <taxon>Perkinsozoa</taxon>
        <taxon>Perkinsea</taxon>
        <taxon>Perkinsida</taxon>
        <taxon>Perkinsidae</taxon>
        <taxon>Perkinsus</taxon>
    </lineage>
</organism>
<proteinExistence type="predicted"/>
<evidence type="ECO:0000313" key="3">
    <source>
        <dbReference type="Proteomes" id="UP000553632"/>
    </source>
</evidence>
<sequence>MLTFLHSILNLTTVLSSVMALQGAVTASARSYASRLFIRLELPSKCLSRPRLGRPADQKESAGLHIEADAESCRIIYPDSSVYLHVSSEVQLVRWDARGPQHMSATFGTLRNQTMNVRFTNGNRGRSDEGPVKDILKRYASFFPFARLKGPIKQAFKDGMGREACSDLAAKIEATPPEGYENSTDWVKEFFLMKIDEALKVAKRHTKVRKV</sequence>
<feature type="chain" id="PRO_5029509133" evidence="1">
    <location>
        <begin position="21"/>
        <end position="211"/>
    </location>
</feature>
<protein>
    <submittedName>
        <fullName evidence="2">Uncharacterized protein</fullName>
    </submittedName>
</protein>
<name>A0A7J6TTY9_PEROL</name>